<dbReference type="Proteomes" id="UP000188318">
    <property type="component" value="Unassembled WGS sequence"/>
</dbReference>
<evidence type="ECO:0000313" key="3">
    <source>
        <dbReference type="Proteomes" id="UP000188318"/>
    </source>
</evidence>
<feature type="region of interest" description="Disordered" evidence="1">
    <location>
        <begin position="1"/>
        <end position="21"/>
    </location>
</feature>
<dbReference type="CDD" id="cd14688">
    <property type="entry name" value="bZIP_YAP"/>
    <property type="match status" value="1"/>
</dbReference>
<evidence type="ECO:0000313" key="2">
    <source>
        <dbReference type="EMBL" id="OOF97411.1"/>
    </source>
</evidence>
<sequence length="252" mass="28417">MARLVDSASGLKPSEPSVFKSLPRHKNLDRLARIRENQRNSRARKLQHTRELEQKLVALQEQARLRDVEHRLAMQKLEEENRKLRHLLTRSGLISDSIEEYLQVDGSAPIEKLAIPKLRRPEVECQPHCARPCSSTTNDAATGVTGNVPDSKHATTSESRTLLQGTELQRPARDTVCGCEAMASWPSNEDVLNTTLCAIADELITQYNTRGVDMEEIRRKLWAGFSKGLTTEEGCRVQNHILFQVLDEISNS</sequence>
<dbReference type="VEuPathDB" id="FungiDB:ASPCADRAFT_514376"/>
<gene>
    <name evidence="2" type="ORF">ASPCADRAFT_514376</name>
</gene>
<dbReference type="PANTHER" id="PTHR42070">
    <property type="entry name" value="FILAMENT ASSOCIATED PROTEIN, PUTATIVE (AFU_ORTHOLOGUE AFUA_8G06630)-RELATED"/>
    <property type="match status" value="1"/>
</dbReference>
<dbReference type="Gene3D" id="1.20.5.170">
    <property type="match status" value="1"/>
</dbReference>
<keyword evidence="3" id="KW-1185">Reference proteome</keyword>
<dbReference type="OMA" id="QNHILFQ"/>
<accession>A0A1R3RSF0</accession>
<dbReference type="STRING" id="602072.A0A1R3RSF0"/>
<dbReference type="PANTHER" id="PTHR42070:SF1">
    <property type="entry name" value="FILAMENT ASSOCIATED PROTEIN, PUTATIVE (AFU_ORTHOLOGUE AFUA_8G06630)-RELATED"/>
    <property type="match status" value="1"/>
</dbReference>
<evidence type="ECO:0000256" key="1">
    <source>
        <dbReference type="SAM" id="MobiDB-lite"/>
    </source>
</evidence>
<evidence type="ECO:0008006" key="4">
    <source>
        <dbReference type="Google" id="ProtNLM"/>
    </source>
</evidence>
<proteinExistence type="predicted"/>
<name>A0A1R3RSF0_ASPC5</name>
<protein>
    <recommendedName>
        <fullName evidence="4">BZIP domain-containing protein</fullName>
    </recommendedName>
</protein>
<feature type="region of interest" description="Disordered" evidence="1">
    <location>
        <begin position="135"/>
        <end position="160"/>
    </location>
</feature>
<dbReference type="AlphaFoldDB" id="A0A1R3RSF0"/>
<organism evidence="2 3">
    <name type="scientific">Aspergillus carbonarius (strain ITEM 5010)</name>
    <dbReference type="NCBI Taxonomy" id="602072"/>
    <lineage>
        <taxon>Eukaryota</taxon>
        <taxon>Fungi</taxon>
        <taxon>Dikarya</taxon>
        <taxon>Ascomycota</taxon>
        <taxon>Pezizomycotina</taxon>
        <taxon>Eurotiomycetes</taxon>
        <taxon>Eurotiomycetidae</taxon>
        <taxon>Eurotiales</taxon>
        <taxon>Aspergillaceae</taxon>
        <taxon>Aspergillus</taxon>
        <taxon>Aspergillus subgen. Circumdati</taxon>
    </lineage>
</organism>
<dbReference type="EMBL" id="KV907497">
    <property type="protein sequence ID" value="OOF97411.1"/>
    <property type="molecule type" value="Genomic_DNA"/>
</dbReference>
<reference evidence="3" key="1">
    <citation type="journal article" date="2017" name="Genome Biol.">
        <title>Comparative genomics reveals high biological diversity and specific adaptations in the industrially and medically important fungal genus Aspergillus.</title>
        <authorList>
            <person name="de Vries R.P."/>
            <person name="Riley R."/>
            <person name="Wiebenga A."/>
            <person name="Aguilar-Osorio G."/>
            <person name="Amillis S."/>
            <person name="Uchima C.A."/>
            <person name="Anderluh G."/>
            <person name="Asadollahi M."/>
            <person name="Askin M."/>
            <person name="Barry K."/>
            <person name="Battaglia E."/>
            <person name="Bayram O."/>
            <person name="Benocci T."/>
            <person name="Braus-Stromeyer S.A."/>
            <person name="Caldana C."/>
            <person name="Canovas D."/>
            <person name="Cerqueira G.C."/>
            <person name="Chen F."/>
            <person name="Chen W."/>
            <person name="Choi C."/>
            <person name="Clum A."/>
            <person name="Dos Santos R.A."/>
            <person name="Damasio A.R."/>
            <person name="Diallinas G."/>
            <person name="Emri T."/>
            <person name="Fekete E."/>
            <person name="Flipphi M."/>
            <person name="Freyberg S."/>
            <person name="Gallo A."/>
            <person name="Gournas C."/>
            <person name="Habgood R."/>
            <person name="Hainaut M."/>
            <person name="Harispe M.L."/>
            <person name="Henrissat B."/>
            <person name="Hilden K.S."/>
            <person name="Hope R."/>
            <person name="Hossain A."/>
            <person name="Karabika E."/>
            <person name="Karaffa L."/>
            <person name="Karanyi Z."/>
            <person name="Krasevec N."/>
            <person name="Kuo A."/>
            <person name="Kusch H."/>
            <person name="LaButti K."/>
            <person name="Lagendijk E.L."/>
            <person name="Lapidus A."/>
            <person name="Levasseur A."/>
            <person name="Lindquist E."/>
            <person name="Lipzen A."/>
            <person name="Logrieco A.F."/>
            <person name="MacCabe A."/>
            <person name="Maekelae M.R."/>
            <person name="Malavazi I."/>
            <person name="Melin P."/>
            <person name="Meyer V."/>
            <person name="Mielnichuk N."/>
            <person name="Miskei M."/>
            <person name="Molnar A.P."/>
            <person name="Mule G."/>
            <person name="Ngan C.Y."/>
            <person name="Orejas M."/>
            <person name="Orosz E."/>
            <person name="Ouedraogo J.P."/>
            <person name="Overkamp K.M."/>
            <person name="Park H.-S."/>
            <person name="Perrone G."/>
            <person name="Piumi F."/>
            <person name="Punt P.J."/>
            <person name="Ram A.F."/>
            <person name="Ramon A."/>
            <person name="Rauscher S."/>
            <person name="Record E."/>
            <person name="Riano-Pachon D.M."/>
            <person name="Robert V."/>
            <person name="Roehrig J."/>
            <person name="Ruller R."/>
            <person name="Salamov A."/>
            <person name="Salih N.S."/>
            <person name="Samson R.A."/>
            <person name="Sandor E."/>
            <person name="Sanguinetti M."/>
            <person name="Schuetze T."/>
            <person name="Sepcic K."/>
            <person name="Shelest E."/>
            <person name="Sherlock G."/>
            <person name="Sophianopoulou V."/>
            <person name="Squina F.M."/>
            <person name="Sun H."/>
            <person name="Susca A."/>
            <person name="Todd R.B."/>
            <person name="Tsang A."/>
            <person name="Unkles S.E."/>
            <person name="van de Wiele N."/>
            <person name="van Rossen-Uffink D."/>
            <person name="Oliveira J.V."/>
            <person name="Vesth T.C."/>
            <person name="Visser J."/>
            <person name="Yu J.-H."/>
            <person name="Zhou M."/>
            <person name="Andersen M.R."/>
            <person name="Archer D.B."/>
            <person name="Baker S.E."/>
            <person name="Benoit I."/>
            <person name="Brakhage A.A."/>
            <person name="Braus G.H."/>
            <person name="Fischer R."/>
            <person name="Frisvad J.C."/>
            <person name="Goldman G.H."/>
            <person name="Houbraken J."/>
            <person name="Oakley B."/>
            <person name="Pocsi I."/>
            <person name="Scazzocchio C."/>
            <person name="Seiboth B."/>
            <person name="vanKuyk P.A."/>
            <person name="Wortman J."/>
            <person name="Dyer P.S."/>
            <person name="Grigoriev I.V."/>
        </authorList>
    </citation>
    <scope>NUCLEOTIDE SEQUENCE [LARGE SCALE GENOMIC DNA]</scope>
    <source>
        <strain evidence="3">ITEM 5010</strain>
    </source>
</reference>